<dbReference type="Proteomes" id="UP000016584">
    <property type="component" value="Unassembled WGS sequence"/>
</dbReference>
<protein>
    <recommendedName>
        <fullName evidence="2">DUF4833 domain-containing protein</fullName>
    </recommendedName>
</protein>
<evidence type="ECO:0000256" key="1">
    <source>
        <dbReference type="SAM" id="SignalP"/>
    </source>
</evidence>
<organism evidence="3 4">
    <name type="scientific">Sphingobacterium paucimobilis HER1398</name>
    <dbReference type="NCBI Taxonomy" id="1346330"/>
    <lineage>
        <taxon>Bacteria</taxon>
        <taxon>Pseudomonadati</taxon>
        <taxon>Bacteroidota</taxon>
        <taxon>Sphingobacteriia</taxon>
        <taxon>Sphingobacteriales</taxon>
        <taxon>Sphingobacteriaceae</taxon>
        <taxon>Sphingobacterium</taxon>
    </lineage>
</organism>
<evidence type="ECO:0000313" key="3">
    <source>
        <dbReference type="EMBL" id="ERJ58497.1"/>
    </source>
</evidence>
<dbReference type="PATRIC" id="fig|1346330.5.peg.3045"/>
<keyword evidence="1" id="KW-0732">Signal</keyword>
<comment type="caution">
    <text evidence="3">The sequence shown here is derived from an EMBL/GenBank/DDBJ whole genome shotgun (WGS) entry which is preliminary data.</text>
</comment>
<dbReference type="InterPro" id="IPR032269">
    <property type="entry name" value="DUF4833"/>
</dbReference>
<feature type="chain" id="PRO_5004629336" description="DUF4833 domain-containing protein" evidence="1">
    <location>
        <begin position="37"/>
        <end position="192"/>
    </location>
</feature>
<feature type="signal peptide" evidence="1">
    <location>
        <begin position="1"/>
        <end position="36"/>
    </location>
</feature>
<dbReference type="eggNOG" id="COG0558">
    <property type="taxonomic scope" value="Bacteria"/>
</dbReference>
<evidence type="ECO:0000313" key="4">
    <source>
        <dbReference type="Proteomes" id="UP000016584"/>
    </source>
</evidence>
<dbReference type="EMBL" id="ATDL01000016">
    <property type="protein sequence ID" value="ERJ58497.1"/>
    <property type="molecule type" value="Genomic_DNA"/>
</dbReference>
<name>U2HSM0_9SPHI</name>
<dbReference type="STRING" id="1346330.M472_06930"/>
<feature type="domain" description="DUF4833" evidence="2">
    <location>
        <begin position="50"/>
        <end position="185"/>
    </location>
</feature>
<reference evidence="3 4" key="1">
    <citation type="journal article" date="2013" name="Genome Announc.">
        <title>The Draft Genome Sequence of Sphingomonas paucimobilis Strain HER1398 (Proteobacteria), Host to the Giant PAU Phage, Indicates That It Is a Member of the Genus Sphingobacterium (Bacteroidetes).</title>
        <authorList>
            <person name="White R.A.III."/>
            <person name="Suttle C.A."/>
        </authorList>
    </citation>
    <scope>NUCLEOTIDE SEQUENCE [LARGE SCALE GENOMIC DNA]</scope>
    <source>
        <strain evidence="3 4">HER1398</strain>
    </source>
</reference>
<keyword evidence="4" id="KW-1185">Reference proteome</keyword>
<sequence length="192" mass="22061">MATGQDVWRKTELKSMYKQIFIPILCAVLFLCSAQAQDGHPIPKAKDLLFYIQHNRGKNTYLYQVNKNPQGNTDMDEPIKISRQLFDNNAEVKPLTAIQRKFAYGIDWSSHDKSNMEFSLVSYPEQKLYLRSIDNQTYYIETTLNGIKMKVTNLFIVQREGTSGLTTKVDYILFIGLNQQGKQVQTKLVPNG</sequence>
<proteinExistence type="predicted"/>
<accession>U2HSM0</accession>
<dbReference type="AlphaFoldDB" id="U2HSM0"/>
<dbReference type="Pfam" id="PF16117">
    <property type="entry name" value="DUF4833"/>
    <property type="match status" value="1"/>
</dbReference>
<evidence type="ECO:0000259" key="2">
    <source>
        <dbReference type="Pfam" id="PF16117"/>
    </source>
</evidence>
<gene>
    <name evidence="3" type="ORF">M472_06930</name>
</gene>